<name>A0A1E3BTQ2_ASPCR</name>
<dbReference type="AlphaFoldDB" id="A0A1E3BTQ2"/>
<sequence length="444" mass="47382">MVPPPTSMQTARELAGSVWVPSWAGSVRVTGWGYISSGCSSGSHTTFHASPRGRPWTPLRQGHPDIHPGHPTSQVFGALLVGALARWTWDPRFDASQGAWGRPGPPWDPRTAAPAPLAAQRPHPLLPDSLPSAAPPICPSFAANWRMLRAHWDRLPEPLSPSPLARGGPPRGEASPQSPPPRRDRFPWLTTPPTGAPSSHQARGPGDWRATLDGRLGGPGPCRVARCQATVPLPLRCATIDSTSTHHAPVKVKQAHVPAQSLPPCHAIDHIGRRGPLPYRLTDPRWPRIVRAGVPRSRLDSQGHDHAYKVGHRRPAGRVLPSPPSLPTGEDRGALAPRHPVGPGVDRPPGSSGPGRSLGAPSLPGITTPQATQGPGWATHHRPSPPLPSNAVNWQRAGHIGIAPPGTQALRLTLSGQGPRPAHPANWRRVLDVERRPSSALEHP</sequence>
<feature type="region of interest" description="Disordered" evidence="1">
    <location>
        <begin position="97"/>
        <end position="130"/>
    </location>
</feature>
<keyword evidence="3" id="KW-1185">Reference proteome</keyword>
<dbReference type="VEuPathDB" id="FungiDB:SI65_01942"/>
<feature type="compositionally biased region" description="Low complexity" evidence="1">
    <location>
        <begin position="341"/>
        <end position="365"/>
    </location>
</feature>
<organism evidence="2 3">
    <name type="scientific">Aspergillus cristatus</name>
    <name type="common">Chinese Fuzhuan brick tea-fermentation fungus</name>
    <name type="synonym">Eurotium cristatum</name>
    <dbReference type="NCBI Taxonomy" id="573508"/>
    <lineage>
        <taxon>Eukaryota</taxon>
        <taxon>Fungi</taxon>
        <taxon>Dikarya</taxon>
        <taxon>Ascomycota</taxon>
        <taxon>Pezizomycotina</taxon>
        <taxon>Eurotiomycetes</taxon>
        <taxon>Eurotiomycetidae</taxon>
        <taxon>Eurotiales</taxon>
        <taxon>Aspergillaceae</taxon>
        <taxon>Aspergillus</taxon>
        <taxon>Aspergillus subgen. Aspergillus</taxon>
    </lineage>
</organism>
<feature type="compositionally biased region" description="Polar residues" evidence="1">
    <location>
        <begin position="191"/>
        <end position="201"/>
    </location>
</feature>
<evidence type="ECO:0000313" key="3">
    <source>
        <dbReference type="Proteomes" id="UP000094569"/>
    </source>
</evidence>
<reference evidence="2 3" key="1">
    <citation type="journal article" date="2016" name="BMC Genomics">
        <title>Comparative genomic and transcriptomic analyses of the Fuzhuan brick tea-fermentation fungus Aspergillus cristatus.</title>
        <authorList>
            <person name="Ge Y."/>
            <person name="Wang Y."/>
            <person name="Liu Y."/>
            <person name="Tan Y."/>
            <person name="Ren X."/>
            <person name="Zhang X."/>
            <person name="Hyde K.D."/>
            <person name="Liu Y."/>
            <person name="Liu Z."/>
        </authorList>
    </citation>
    <scope>NUCLEOTIDE SEQUENCE [LARGE SCALE GENOMIC DNA]</scope>
    <source>
        <strain evidence="2 3">GZAAS20.1005</strain>
    </source>
</reference>
<protein>
    <submittedName>
        <fullName evidence="2">Uncharacterized protein</fullName>
    </submittedName>
</protein>
<accession>A0A1E3BTQ2</accession>
<evidence type="ECO:0000256" key="1">
    <source>
        <dbReference type="SAM" id="MobiDB-lite"/>
    </source>
</evidence>
<dbReference type="EMBL" id="JXNT01000001">
    <property type="protein sequence ID" value="ODM24352.1"/>
    <property type="molecule type" value="Genomic_DNA"/>
</dbReference>
<proteinExistence type="predicted"/>
<evidence type="ECO:0000313" key="2">
    <source>
        <dbReference type="EMBL" id="ODM24352.1"/>
    </source>
</evidence>
<feature type="region of interest" description="Disordered" evidence="1">
    <location>
        <begin position="308"/>
        <end position="391"/>
    </location>
</feature>
<comment type="caution">
    <text evidence="2">The sequence shown here is derived from an EMBL/GenBank/DDBJ whole genome shotgun (WGS) entry which is preliminary data.</text>
</comment>
<gene>
    <name evidence="2" type="ORF">SI65_01942</name>
</gene>
<feature type="region of interest" description="Disordered" evidence="1">
    <location>
        <begin position="158"/>
        <end position="214"/>
    </location>
</feature>
<dbReference type="Proteomes" id="UP000094569">
    <property type="component" value="Unassembled WGS sequence"/>
</dbReference>